<dbReference type="GO" id="GO:0019478">
    <property type="term" value="P:D-amino acid catabolic process"/>
    <property type="evidence" value="ECO:0007669"/>
    <property type="project" value="TreeGrafter"/>
</dbReference>
<dbReference type="Gene3D" id="3.30.9.10">
    <property type="entry name" value="D-Amino Acid Oxidase, subunit A, domain 2"/>
    <property type="match status" value="1"/>
</dbReference>
<evidence type="ECO:0000313" key="9">
    <source>
        <dbReference type="EMBL" id="QBM86416.1"/>
    </source>
</evidence>
<gene>
    <name evidence="9" type="primary">MPUL0A10550</name>
    <name evidence="9" type="ORF">METSCH_A10550</name>
</gene>
<feature type="domain" description="FAD dependent oxidoreductase" evidence="8">
    <location>
        <begin position="4"/>
        <end position="342"/>
    </location>
</feature>
<evidence type="ECO:0000256" key="6">
    <source>
        <dbReference type="PIRSR" id="PIRSR000189-1"/>
    </source>
</evidence>
<dbReference type="Gene3D" id="3.40.50.720">
    <property type="entry name" value="NAD(P)-binding Rossmann-like Domain"/>
    <property type="match status" value="1"/>
</dbReference>
<protein>
    <submittedName>
        <fullName evidence="9">D-amino-acid:oxygen oxidoreductase deaminating</fullName>
    </submittedName>
</protein>
<dbReference type="GO" id="GO:0003884">
    <property type="term" value="F:D-amino-acid oxidase activity"/>
    <property type="evidence" value="ECO:0007669"/>
    <property type="project" value="InterPro"/>
</dbReference>
<dbReference type="EMBL" id="CP034456">
    <property type="protein sequence ID" value="QBM86416.1"/>
    <property type="molecule type" value="Genomic_DNA"/>
</dbReference>
<comment type="cofactor">
    <cofactor evidence="1 6">
        <name>FAD</name>
        <dbReference type="ChEBI" id="CHEBI:57692"/>
    </cofactor>
</comment>
<keyword evidence="3" id="KW-0285">Flavoprotein</keyword>
<keyword evidence="10" id="KW-1185">Reference proteome</keyword>
<evidence type="ECO:0000256" key="4">
    <source>
        <dbReference type="ARBA" id="ARBA00022827"/>
    </source>
</evidence>
<evidence type="ECO:0000256" key="1">
    <source>
        <dbReference type="ARBA" id="ARBA00001974"/>
    </source>
</evidence>
<dbReference type="STRING" id="2163413.A0A4P6XJX1"/>
<proteinExistence type="inferred from homology"/>
<keyword evidence="4 6" id="KW-0274">FAD</keyword>
<evidence type="ECO:0000256" key="7">
    <source>
        <dbReference type="SAM" id="SignalP"/>
    </source>
</evidence>
<name>A0A4P6XJX1_9ASCO</name>
<dbReference type="SUPFAM" id="SSF54373">
    <property type="entry name" value="FAD-linked reductases, C-terminal domain"/>
    <property type="match status" value="1"/>
</dbReference>
<organism evidence="9 10">
    <name type="scientific">Metschnikowia aff. pulcherrima</name>
    <dbReference type="NCBI Taxonomy" id="2163413"/>
    <lineage>
        <taxon>Eukaryota</taxon>
        <taxon>Fungi</taxon>
        <taxon>Dikarya</taxon>
        <taxon>Ascomycota</taxon>
        <taxon>Saccharomycotina</taxon>
        <taxon>Pichiomycetes</taxon>
        <taxon>Metschnikowiaceae</taxon>
        <taxon>Metschnikowia</taxon>
    </lineage>
</organism>
<feature type="binding site" evidence="6">
    <location>
        <position position="331"/>
    </location>
    <ligand>
        <name>D-dopa</name>
        <dbReference type="ChEBI" id="CHEBI:149689"/>
    </ligand>
</feature>
<dbReference type="GO" id="GO:0071949">
    <property type="term" value="F:FAD binding"/>
    <property type="evidence" value="ECO:0007669"/>
    <property type="project" value="InterPro"/>
</dbReference>
<keyword evidence="7" id="KW-0732">Signal</keyword>
<comment type="similarity">
    <text evidence="2">Belongs to the DAMOX/DASOX family.</text>
</comment>
<feature type="signal peptide" evidence="7">
    <location>
        <begin position="1"/>
        <end position="17"/>
    </location>
</feature>
<sequence length="355" mass="39505">MSSVIIVGAGVIGLSTALAIAEKGGSRSITVISEHSPELSTYPPEYTSPWAGAHFRPFPSKDEYELKDYPLTRITFSKFKQLARDHPESSIQFVKGVEYFEAPDAKYQAVAEGWSNGIDNFRVLKPNEIPKSCVLGAEYDTFVVNAPVYLQFLFRRLKFHYDVEFVLAKLKSLKEAVNFSPDEKSVIINCTGQGLQWDGGYDTSSFPIRGQTLLINPPKHPENFNSTVTHQLQDGLWTFYIPRPLDGGVILGGTKQPHDTFAGVRDIDTEGLIQRGARLFPRLMKTKANGEKYFEIVRVNVGFRPARIGGVNVSESFHDGYKVIHGYGCGGSGYEFSWGVALKIVRFLEPPTAKL</sequence>
<evidence type="ECO:0000256" key="5">
    <source>
        <dbReference type="ARBA" id="ARBA00023002"/>
    </source>
</evidence>
<dbReference type="PANTHER" id="PTHR11530:SF26">
    <property type="entry name" value="FAD DEPENDENT OXIDOREDUCTASE SUPERFAMILY (AFU_ORTHOLOGUE AFUA_5G13940)"/>
    <property type="match status" value="1"/>
</dbReference>
<keyword evidence="5" id="KW-0560">Oxidoreductase</keyword>
<dbReference type="InterPro" id="IPR023209">
    <property type="entry name" value="DAO"/>
</dbReference>
<dbReference type="InterPro" id="IPR006076">
    <property type="entry name" value="FAD-dep_OxRdtase"/>
</dbReference>
<reference evidence="10" key="1">
    <citation type="submission" date="2019-03" db="EMBL/GenBank/DDBJ databases">
        <title>Snf2 controls pulcherriminic acid biosynthesis and connects pigmentation and antifungal activity of the yeast Metschnikowia pulcherrima.</title>
        <authorList>
            <person name="Gore-Lloyd D."/>
            <person name="Sumann I."/>
            <person name="Brachmann A.O."/>
            <person name="Schneeberger K."/>
            <person name="Ortiz-Merino R.A."/>
            <person name="Moreno-Beltran M."/>
            <person name="Schlaefli M."/>
            <person name="Kirner P."/>
            <person name="Santos Kron A."/>
            <person name="Wolfe K.H."/>
            <person name="Piel J."/>
            <person name="Ahrens C.H."/>
            <person name="Henk D."/>
            <person name="Freimoser F.M."/>
        </authorList>
    </citation>
    <scope>NUCLEOTIDE SEQUENCE [LARGE SCALE GENOMIC DNA]</scope>
    <source>
        <strain evidence="10">APC 1.2</strain>
    </source>
</reference>
<feature type="binding site" evidence="6">
    <location>
        <position position="191"/>
    </location>
    <ligand>
        <name>FAD</name>
        <dbReference type="ChEBI" id="CHEBI:57692"/>
    </ligand>
</feature>
<evidence type="ECO:0000313" key="10">
    <source>
        <dbReference type="Proteomes" id="UP000292447"/>
    </source>
</evidence>
<evidence type="ECO:0000256" key="3">
    <source>
        <dbReference type="ARBA" id="ARBA00022630"/>
    </source>
</evidence>
<evidence type="ECO:0000256" key="2">
    <source>
        <dbReference type="ARBA" id="ARBA00006730"/>
    </source>
</evidence>
<dbReference type="GO" id="GO:0005737">
    <property type="term" value="C:cytoplasm"/>
    <property type="evidence" value="ECO:0007669"/>
    <property type="project" value="TreeGrafter"/>
</dbReference>
<feature type="chain" id="PRO_5020865537" evidence="7">
    <location>
        <begin position="18"/>
        <end position="355"/>
    </location>
</feature>
<accession>A0A4P6XJX1</accession>
<dbReference type="PIRSF" id="PIRSF000189">
    <property type="entry name" value="D-aa_oxidase"/>
    <property type="match status" value="1"/>
</dbReference>
<dbReference type="PANTHER" id="PTHR11530">
    <property type="entry name" value="D-AMINO ACID OXIDASE"/>
    <property type="match status" value="1"/>
</dbReference>
<dbReference type="AlphaFoldDB" id="A0A4P6XJX1"/>
<dbReference type="Proteomes" id="UP000292447">
    <property type="component" value="Chromosome I"/>
</dbReference>
<feature type="binding site" evidence="6">
    <location>
        <begin position="47"/>
        <end position="48"/>
    </location>
    <ligand>
        <name>FAD</name>
        <dbReference type="ChEBI" id="CHEBI:57692"/>
    </ligand>
</feature>
<evidence type="ECO:0000259" key="8">
    <source>
        <dbReference type="Pfam" id="PF01266"/>
    </source>
</evidence>
<dbReference type="SUPFAM" id="SSF51971">
    <property type="entry name" value="Nucleotide-binding domain"/>
    <property type="match status" value="1"/>
</dbReference>
<dbReference type="Pfam" id="PF01266">
    <property type="entry name" value="DAO"/>
    <property type="match status" value="1"/>
</dbReference>